<dbReference type="GO" id="GO:1901678">
    <property type="term" value="P:iron coordination entity transport"/>
    <property type="evidence" value="ECO:0007669"/>
    <property type="project" value="UniProtKB-ARBA"/>
</dbReference>
<keyword evidence="5" id="KW-0175">Coiled coil</keyword>
<comment type="subcellular location">
    <subcellularLocation>
        <location evidence="1">Cell envelope</location>
    </subcellularLocation>
</comment>
<evidence type="ECO:0000259" key="7">
    <source>
        <dbReference type="PROSITE" id="PS50983"/>
    </source>
</evidence>
<evidence type="ECO:0000313" key="8">
    <source>
        <dbReference type="EMBL" id="RED85201.1"/>
    </source>
</evidence>
<dbReference type="EMBL" id="QRDZ01000005">
    <property type="protein sequence ID" value="RED85201.1"/>
    <property type="molecule type" value="Genomic_DNA"/>
</dbReference>
<reference evidence="8 9" key="1">
    <citation type="submission" date="2018-07" db="EMBL/GenBank/DDBJ databases">
        <title>Genomic Encyclopedia of Type Strains, Phase III (KMG-III): the genomes of soil and plant-associated and newly described type strains.</title>
        <authorList>
            <person name="Whitman W."/>
        </authorList>
    </citation>
    <scope>NUCLEOTIDE SEQUENCE [LARGE SCALE GENOMIC DNA]</scope>
    <source>
        <strain evidence="8 9">CECT 7287</strain>
    </source>
</reference>
<keyword evidence="3" id="KW-0813">Transport</keyword>
<evidence type="ECO:0000256" key="6">
    <source>
        <dbReference type="SAM" id="MobiDB-lite"/>
    </source>
</evidence>
<evidence type="ECO:0000256" key="4">
    <source>
        <dbReference type="ARBA" id="ARBA00022729"/>
    </source>
</evidence>
<dbReference type="OrthoDB" id="2417096at2"/>
<keyword evidence="9" id="KW-1185">Reference proteome</keyword>
<dbReference type="PANTHER" id="PTHR30532">
    <property type="entry name" value="IRON III DICITRATE-BINDING PERIPLASMIC PROTEIN"/>
    <property type="match status" value="1"/>
</dbReference>
<dbReference type="PANTHER" id="PTHR30532:SF1">
    <property type="entry name" value="IRON(3+)-HYDROXAMATE-BINDING PROTEIN FHUD"/>
    <property type="match status" value="1"/>
</dbReference>
<evidence type="ECO:0000256" key="2">
    <source>
        <dbReference type="ARBA" id="ARBA00008814"/>
    </source>
</evidence>
<dbReference type="SUPFAM" id="SSF53807">
    <property type="entry name" value="Helical backbone' metal receptor"/>
    <property type="match status" value="1"/>
</dbReference>
<comment type="similarity">
    <text evidence="2">Belongs to the bacterial solute-binding protein 8 family.</text>
</comment>
<evidence type="ECO:0000313" key="9">
    <source>
        <dbReference type="Proteomes" id="UP000256977"/>
    </source>
</evidence>
<gene>
    <name evidence="8" type="ORF">DFP98_105212</name>
</gene>
<dbReference type="PROSITE" id="PS50983">
    <property type="entry name" value="FE_B12_PBP"/>
    <property type="match status" value="1"/>
</dbReference>
<sequence>MFSSYRNLSARLGRIGLLSALGALLVAGLLTACSSSNSSEPAGSSVAASSPEVTASSSSESVPSPAAEPSAAPAYPQTFQDELGHEVKLPAVPVKIFAPGMEDSLLVLGVKPTAQWANGDIVPVYLQEQLGDVAKADFSAGLPTPEVVASYKPDLIVLGNSYYADNGVYEQYAKIAPTYAFKQSSSDLNGSLRKLGELLGKSQEAEQALSDYQRKVEEARIKLAPVAEGKKAVIIRMNDRGIFLMGGDYYGGYVLAQDLGFGKIKFVEKESSADLSLEMLPELDADYIFIANHAGTGDAFLKELESSPLWRNLPAVKEDRVFKIANDAWLNGGLIAGGNVIDEVVELLAP</sequence>
<dbReference type="AlphaFoldDB" id="A0A3D9KGD0"/>
<comment type="caution">
    <text evidence="8">The sequence shown here is derived from an EMBL/GenBank/DDBJ whole genome shotgun (WGS) entry which is preliminary data.</text>
</comment>
<proteinExistence type="inferred from homology"/>
<evidence type="ECO:0000256" key="5">
    <source>
        <dbReference type="SAM" id="Coils"/>
    </source>
</evidence>
<dbReference type="Proteomes" id="UP000256977">
    <property type="component" value="Unassembled WGS sequence"/>
</dbReference>
<dbReference type="RefSeq" id="WP_116060199.1">
    <property type="nucleotide sequence ID" value="NZ_QRDZ01000005.1"/>
</dbReference>
<evidence type="ECO:0000256" key="3">
    <source>
        <dbReference type="ARBA" id="ARBA00022448"/>
    </source>
</evidence>
<dbReference type="InterPro" id="IPR002491">
    <property type="entry name" value="ABC_transptr_periplasmic_BD"/>
</dbReference>
<dbReference type="InterPro" id="IPR051313">
    <property type="entry name" value="Bact_iron-sidero_bind"/>
</dbReference>
<protein>
    <submittedName>
        <fullName evidence="8">Iron complex transport system substrate-binding protein</fullName>
    </submittedName>
</protein>
<accession>A0A3D9KGD0</accession>
<dbReference type="PROSITE" id="PS51257">
    <property type="entry name" value="PROKAR_LIPOPROTEIN"/>
    <property type="match status" value="1"/>
</dbReference>
<dbReference type="Pfam" id="PF01497">
    <property type="entry name" value="Peripla_BP_2"/>
    <property type="match status" value="1"/>
</dbReference>
<dbReference type="Gene3D" id="3.40.50.1980">
    <property type="entry name" value="Nitrogenase molybdenum iron protein domain"/>
    <property type="match status" value="2"/>
</dbReference>
<organism evidence="8 9">
    <name type="scientific">Cohnella phaseoli</name>
    <dbReference type="NCBI Taxonomy" id="456490"/>
    <lineage>
        <taxon>Bacteria</taxon>
        <taxon>Bacillati</taxon>
        <taxon>Bacillota</taxon>
        <taxon>Bacilli</taxon>
        <taxon>Bacillales</taxon>
        <taxon>Paenibacillaceae</taxon>
        <taxon>Cohnella</taxon>
    </lineage>
</organism>
<feature type="region of interest" description="Disordered" evidence="6">
    <location>
        <begin position="39"/>
        <end position="73"/>
    </location>
</feature>
<feature type="domain" description="Fe/B12 periplasmic-binding" evidence="7">
    <location>
        <begin position="93"/>
        <end position="350"/>
    </location>
</feature>
<evidence type="ECO:0000256" key="1">
    <source>
        <dbReference type="ARBA" id="ARBA00004196"/>
    </source>
</evidence>
<dbReference type="GO" id="GO:0030288">
    <property type="term" value="C:outer membrane-bounded periplasmic space"/>
    <property type="evidence" value="ECO:0007669"/>
    <property type="project" value="TreeGrafter"/>
</dbReference>
<feature type="coiled-coil region" evidence="5">
    <location>
        <begin position="195"/>
        <end position="222"/>
    </location>
</feature>
<name>A0A3D9KGD0_9BACL</name>
<keyword evidence="4" id="KW-0732">Signal</keyword>